<name>A0AAC8ZUD2_9PROT</name>
<dbReference type="Pfam" id="PF01872">
    <property type="entry name" value="RibD_C"/>
    <property type="match status" value="1"/>
</dbReference>
<keyword evidence="8 12" id="KW-0862">Zinc</keyword>
<keyword evidence="11" id="KW-0511">Multifunctional enzyme</keyword>
<feature type="binding site" evidence="15">
    <location>
        <position position="81"/>
    </location>
    <ligand>
        <name>Zn(2+)</name>
        <dbReference type="ChEBI" id="CHEBI:29105"/>
        <note>catalytic</note>
    </ligand>
</feature>
<evidence type="ECO:0000256" key="5">
    <source>
        <dbReference type="ARBA" id="ARBA00007417"/>
    </source>
</evidence>
<keyword evidence="18" id="KW-1185">Reference proteome</keyword>
<comment type="function">
    <text evidence="1 12">Converts 2,5-diamino-6-(ribosylamino)-4(3h)-pyrimidinone 5'-phosphate into 5-amino-6-(ribosylamino)-2,4(1h,3h)-pyrimidinedione 5'-phosphate.</text>
</comment>
<accession>A0AAC8ZUD2</accession>
<dbReference type="InterPro" id="IPR050765">
    <property type="entry name" value="Riboflavin_Biosynth_HTPR"/>
</dbReference>
<dbReference type="NCBIfam" id="TIGR00326">
    <property type="entry name" value="eubact_ribD"/>
    <property type="match status" value="1"/>
</dbReference>
<feature type="binding site" evidence="14">
    <location>
        <position position="201"/>
    </location>
    <ligand>
        <name>substrate</name>
    </ligand>
</feature>
<dbReference type="InterPro" id="IPR002734">
    <property type="entry name" value="RibDG_C"/>
</dbReference>
<dbReference type="NCBIfam" id="TIGR00227">
    <property type="entry name" value="ribD_Cterm"/>
    <property type="match status" value="1"/>
</dbReference>
<comment type="similarity">
    <text evidence="5 12">In the C-terminal section; belongs to the HTP reductase family.</text>
</comment>
<dbReference type="PIRSF" id="PIRSF006769">
    <property type="entry name" value="RibD"/>
    <property type="match status" value="1"/>
</dbReference>
<dbReference type="InterPro" id="IPR016192">
    <property type="entry name" value="APOBEC/CMP_deaminase_Zn-bd"/>
</dbReference>
<dbReference type="GO" id="GO:0050661">
    <property type="term" value="F:NADP binding"/>
    <property type="evidence" value="ECO:0007669"/>
    <property type="project" value="InterPro"/>
</dbReference>
<dbReference type="RefSeq" id="WP_045582355.1">
    <property type="nucleotide sequence ID" value="NZ_CP012401.1"/>
</dbReference>
<dbReference type="GO" id="GO:0008703">
    <property type="term" value="F:5-amino-6-(5-phosphoribosylamino)uracil reductase activity"/>
    <property type="evidence" value="ECO:0007669"/>
    <property type="project" value="UniProtKB-EC"/>
</dbReference>
<reference evidence="17 18" key="2">
    <citation type="journal article" date="2016" name="Genome Announc.">
        <title>Complete Genome Sequence of a Strain of Azospirillum thiophilum Isolated from a Sulfide Spring.</title>
        <authorList>
            <person name="Fomenkov A."/>
            <person name="Vincze T."/>
            <person name="Grabovich M."/>
            <person name="Anton B.P."/>
            <person name="Dubinina G."/>
            <person name="Orlova M."/>
            <person name="Belousova E."/>
            <person name="Roberts R.J."/>
        </authorList>
    </citation>
    <scope>NUCLEOTIDE SEQUENCE [LARGE SCALE GENOMIC DNA]</scope>
    <source>
        <strain evidence="17 18">BV-S</strain>
    </source>
</reference>
<reference evidence="18" key="1">
    <citation type="submission" date="2015-08" db="EMBL/GenBank/DDBJ databases">
        <title>Complete Genome Sequence of Azospirillum thiophilum BV-S.</title>
        <authorList>
            <person name="Fomenkov A."/>
            <person name="Vincze T."/>
            <person name="Grabovich M."/>
            <person name="Dubinina G."/>
            <person name="Orlova M."/>
            <person name="Belousova E."/>
            <person name="Roberts R.J."/>
        </authorList>
    </citation>
    <scope>NUCLEOTIDE SEQUENCE [LARGE SCALE GENOMIC DNA]</scope>
    <source>
        <strain evidence="18">BV-S</strain>
    </source>
</reference>
<evidence type="ECO:0000256" key="12">
    <source>
        <dbReference type="PIRNR" id="PIRNR006769"/>
    </source>
</evidence>
<feature type="binding site" evidence="14">
    <location>
        <position position="204"/>
    </location>
    <ligand>
        <name>substrate</name>
    </ligand>
</feature>
<dbReference type="InterPro" id="IPR004794">
    <property type="entry name" value="Eubact_RibD"/>
</dbReference>
<evidence type="ECO:0000256" key="2">
    <source>
        <dbReference type="ARBA" id="ARBA00004882"/>
    </source>
</evidence>
<evidence type="ECO:0000256" key="10">
    <source>
        <dbReference type="ARBA" id="ARBA00023002"/>
    </source>
</evidence>
<dbReference type="SUPFAM" id="SSF53597">
    <property type="entry name" value="Dihydrofolate reductase-like"/>
    <property type="match status" value="1"/>
</dbReference>
<keyword evidence="12" id="KW-0378">Hydrolase</keyword>
<evidence type="ECO:0000256" key="9">
    <source>
        <dbReference type="ARBA" id="ARBA00022857"/>
    </source>
</evidence>
<evidence type="ECO:0000256" key="7">
    <source>
        <dbReference type="ARBA" id="ARBA00022723"/>
    </source>
</evidence>
<proteinExistence type="inferred from homology"/>
<comment type="cofactor">
    <cofactor evidence="12 15">
        <name>Zn(2+)</name>
        <dbReference type="ChEBI" id="CHEBI:29105"/>
    </cofactor>
    <text evidence="12 15">Binds 1 zinc ion.</text>
</comment>
<dbReference type="AlphaFoldDB" id="A0AAC8ZUD2"/>
<feature type="binding site" evidence="14">
    <location>
        <position position="193"/>
    </location>
    <ligand>
        <name>NADP(+)</name>
        <dbReference type="ChEBI" id="CHEBI:58349"/>
    </ligand>
</feature>
<comment type="catalytic activity">
    <reaction evidence="12">
        <text>2,5-diamino-6-hydroxy-4-(5-phosphoribosylamino)-pyrimidine + H2O + H(+) = 5-amino-6-(5-phospho-D-ribosylamino)uracil + NH4(+)</text>
        <dbReference type="Rhea" id="RHEA:21868"/>
        <dbReference type="ChEBI" id="CHEBI:15377"/>
        <dbReference type="ChEBI" id="CHEBI:15378"/>
        <dbReference type="ChEBI" id="CHEBI:28938"/>
        <dbReference type="ChEBI" id="CHEBI:58453"/>
        <dbReference type="ChEBI" id="CHEBI:58614"/>
        <dbReference type="EC" id="3.5.4.26"/>
    </reaction>
</comment>
<dbReference type="Gene3D" id="3.40.140.10">
    <property type="entry name" value="Cytidine Deaminase, domain 2"/>
    <property type="match status" value="1"/>
</dbReference>
<dbReference type="EMBL" id="CP012401">
    <property type="protein sequence ID" value="ALG72127.1"/>
    <property type="molecule type" value="Genomic_DNA"/>
</dbReference>
<feature type="binding site" evidence="14">
    <location>
        <position position="220"/>
    </location>
    <ligand>
        <name>NADP(+)</name>
        <dbReference type="ChEBI" id="CHEBI:58349"/>
    </ligand>
</feature>
<feature type="binding site" evidence="14">
    <location>
        <position position="167"/>
    </location>
    <ligand>
        <name>substrate</name>
    </ligand>
</feature>
<feature type="binding site" evidence="14">
    <location>
        <position position="181"/>
    </location>
    <ligand>
        <name>substrate</name>
    </ligand>
</feature>
<comment type="pathway">
    <text evidence="2 12">Cofactor biosynthesis; riboflavin biosynthesis; 5-amino-6-(D-ribitylamino)uracil from GTP: step 2/4.</text>
</comment>
<dbReference type="Proteomes" id="UP000069935">
    <property type="component" value="Chromosome 1"/>
</dbReference>
<evidence type="ECO:0000256" key="6">
    <source>
        <dbReference type="ARBA" id="ARBA00022619"/>
    </source>
</evidence>
<comment type="similarity">
    <text evidence="4 12">In the N-terminal section; belongs to the cytidine and deoxycytidylate deaminase family.</text>
</comment>
<dbReference type="SUPFAM" id="SSF53927">
    <property type="entry name" value="Cytidine deaminase-like"/>
    <property type="match status" value="1"/>
</dbReference>
<dbReference type="Gene3D" id="3.40.430.10">
    <property type="entry name" value="Dihydrofolate Reductase, subunit A"/>
    <property type="match status" value="1"/>
</dbReference>
<keyword evidence="6 12" id="KW-0686">Riboflavin biosynthesis</keyword>
<evidence type="ECO:0000256" key="4">
    <source>
        <dbReference type="ARBA" id="ARBA00005259"/>
    </source>
</evidence>
<gene>
    <name evidence="17" type="ORF">AL072_09360</name>
</gene>
<evidence type="ECO:0000313" key="17">
    <source>
        <dbReference type="EMBL" id="ALG72127.1"/>
    </source>
</evidence>
<protein>
    <recommendedName>
        <fullName evidence="12">Riboflavin biosynthesis protein RibD</fullName>
    </recommendedName>
    <domain>
        <recommendedName>
            <fullName evidence="12">Diaminohydroxyphosphoribosylaminopyrimidine deaminase</fullName>
            <shortName evidence="12">DRAP deaminase</shortName>
            <ecNumber evidence="12">3.5.4.26</ecNumber>
        </recommendedName>
        <alternativeName>
            <fullName evidence="12">Riboflavin-specific deaminase</fullName>
        </alternativeName>
    </domain>
    <domain>
        <recommendedName>
            <fullName evidence="12">5-amino-6-(5-phosphoribosylamino)uracil reductase</fullName>
            <ecNumber evidence="12">1.1.1.193</ecNumber>
        </recommendedName>
        <alternativeName>
            <fullName evidence="12">HTP reductase</fullName>
        </alternativeName>
    </domain>
</protein>
<evidence type="ECO:0000256" key="3">
    <source>
        <dbReference type="ARBA" id="ARBA00004910"/>
    </source>
</evidence>
<evidence type="ECO:0000256" key="14">
    <source>
        <dbReference type="PIRSR" id="PIRSR006769-2"/>
    </source>
</evidence>
<dbReference type="PROSITE" id="PS51747">
    <property type="entry name" value="CYT_DCMP_DEAMINASES_2"/>
    <property type="match status" value="1"/>
</dbReference>
<evidence type="ECO:0000256" key="1">
    <source>
        <dbReference type="ARBA" id="ARBA00002151"/>
    </source>
</evidence>
<dbReference type="InterPro" id="IPR011549">
    <property type="entry name" value="RibD_C"/>
</dbReference>
<dbReference type="InterPro" id="IPR024072">
    <property type="entry name" value="DHFR-like_dom_sf"/>
</dbReference>
<dbReference type="InterPro" id="IPR016193">
    <property type="entry name" value="Cytidine_deaminase-like"/>
</dbReference>
<evidence type="ECO:0000256" key="15">
    <source>
        <dbReference type="PIRSR" id="PIRSR006769-3"/>
    </source>
</evidence>
<dbReference type="InterPro" id="IPR002125">
    <property type="entry name" value="CMP_dCMP_dom"/>
</dbReference>
<feature type="binding site" evidence="14">
    <location>
        <position position="293"/>
    </location>
    <ligand>
        <name>substrate</name>
    </ligand>
</feature>
<feature type="binding site" evidence="15">
    <location>
        <position position="72"/>
    </location>
    <ligand>
        <name>Zn(2+)</name>
        <dbReference type="ChEBI" id="CHEBI:29105"/>
        <note>catalytic</note>
    </ligand>
</feature>
<comment type="pathway">
    <text evidence="3 12">Cofactor biosynthesis; riboflavin biosynthesis; 5-amino-6-(D-ribitylamino)uracil from GTP: step 3/4.</text>
</comment>
<dbReference type="PROSITE" id="PS00903">
    <property type="entry name" value="CYT_DCMP_DEAMINASES_1"/>
    <property type="match status" value="1"/>
</dbReference>
<dbReference type="CDD" id="cd01284">
    <property type="entry name" value="Riboflavin_deaminase-reductase"/>
    <property type="match status" value="1"/>
</dbReference>
<organism evidence="17 18">
    <name type="scientific">Azospirillum thiophilum</name>
    <dbReference type="NCBI Taxonomy" id="528244"/>
    <lineage>
        <taxon>Bacteria</taxon>
        <taxon>Pseudomonadati</taxon>
        <taxon>Pseudomonadota</taxon>
        <taxon>Alphaproteobacteria</taxon>
        <taxon>Rhodospirillales</taxon>
        <taxon>Azospirillaceae</taxon>
        <taxon>Azospirillum</taxon>
    </lineage>
</organism>
<feature type="active site" description="Proton donor" evidence="13">
    <location>
        <position position="46"/>
    </location>
</feature>
<keyword evidence="10 12" id="KW-0560">Oxidoreductase</keyword>
<dbReference type="GO" id="GO:0008835">
    <property type="term" value="F:diaminohydroxyphosphoribosylaminopyrimidine deaminase activity"/>
    <property type="evidence" value="ECO:0007669"/>
    <property type="project" value="UniProtKB-EC"/>
</dbReference>
<feature type="domain" description="CMP/dCMP-type deaminase" evidence="16">
    <location>
        <begin position="1"/>
        <end position="120"/>
    </location>
</feature>
<feature type="binding site" evidence="14">
    <location>
        <position position="165"/>
    </location>
    <ligand>
        <name>substrate</name>
    </ligand>
</feature>
<dbReference type="EC" id="1.1.1.193" evidence="12"/>
<evidence type="ECO:0000256" key="8">
    <source>
        <dbReference type="ARBA" id="ARBA00022833"/>
    </source>
</evidence>
<dbReference type="EC" id="3.5.4.26" evidence="12"/>
<dbReference type="PANTHER" id="PTHR38011:SF7">
    <property type="entry name" value="2,5-DIAMINO-6-RIBOSYLAMINO-4(3H)-PYRIMIDINONE 5'-PHOSPHATE REDUCTASE"/>
    <property type="match status" value="1"/>
</dbReference>
<keyword evidence="9 12" id="KW-0521">NADP</keyword>
<dbReference type="Pfam" id="PF00383">
    <property type="entry name" value="dCMP_cyt_deam_1"/>
    <property type="match status" value="1"/>
</dbReference>
<evidence type="ECO:0000256" key="13">
    <source>
        <dbReference type="PIRSR" id="PIRSR006769-1"/>
    </source>
</evidence>
<sequence length="367" mass="37434">MLAALSLAARGLGRTWPNPAVGCVLVRDGSVIGRGWTQPGGRPHAETEALAHARALSGGAAGATAYVTLEPCNHYGKTPPCALALVEAKVARVVVACGDPDPRVAGGGLTRLRDAGITVTTGLCEAEALALNEGFFNRITLGRPLVTCKVASTLDGRIATRSGESQWITGPTARAWGHRLRASHDAILVGIGTALADDPELTCRLPGLGDRSPVRVVVDSGLRLPPAAKLAAGARRIPTWVVTGPAPDAARAEALEALGVEVIPVAAGPDGRVDPAAALAALASRGLTRVLVEGGAALAGTLFGAGLVDRLEWFRAASLIGGDGLPAVAGFHVEALTAMVRFERTAVRAAGADLAESYRRVAPAETA</sequence>
<feature type="binding site" evidence="14">
    <location>
        <position position="197"/>
    </location>
    <ligand>
        <name>NADP(+)</name>
        <dbReference type="ChEBI" id="CHEBI:58349"/>
    </ligand>
</feature>
<dbReference type="GO" id="GO:0008270">
    <property type="term" value="F:zinc ion binding"/>
    <property type="evidence" value="ECO:0007669"/>
    <property type="project" value="InterPro"/>
</dbReference>
<dbReference type="KEGG" id="ati:AL072_09360"/>
<evidence type="ECO:0000256" key="11">
    <source>
        <dbReference type="ARBA" id="ARBA00023268"/>
    </source>
</evidence>
<dbReference type="GO" id="GO:0009231">
    <property type="term" value="P:riboflavin biosynthetic process"/>
    <property type="evidence" value="ECO:0007669"/>
    <property type="project" value="UniProtKB-KW"/>
</dbReference>
<feature type="binding site" evidence="14">
    <location>
        <position position="151"/>
    </location>
    <ligand>
        <name>NADP(+)</name>
        <dbReference type="ChEBI" id="CHEBI:58349"/>
    </ligand>
</feature>
<evidence type="ECO:0000313" key="18">
    <source>
        <dbReference type="Proteomes" id="UP000069935"/>
    </source>
</evidence>
<keyword evidence="7 12" id="KW-0479">Metal-binding</keyword>
<dbReference type="PANTHER" id="PTHR38011">
    <property type="entry name" value="DIHYDROFOLATE REDUCTASE FAMILY PROTEIN (AFU_ORTHOLOGUE AFUA_8G06820)"/>
    <property type="match status" value="1"/>
</dbReference>
<evidence type="ECO:0000259" key="16">
    <source>
        <dbReference type="PROSITE" id="PS51747"/>
    </source>
</evidence>
<feature type="binding site" evidence="15">
    <location>
        <position position="44"/>
    </location>
    <ligand>
        <name>Zn(2+)</name>
        <dbReference type="ChEBI" id="CHEBI:29105"/>
        <note>catalytic</note>
    </ligand>
</feature>
<comment type="catalytic activity">
    <reaction evidence="12">
        <text>5-amino-6-(5-phospho-D-ribitylamino)uracil + NADP(+) = 5-amino-6-(5-phospho-D-ribosylamino)uracil + NADPH + H(+)</text>
        <dbReference type="Rhea" id="RHEA:17845"/>
        <dbReference type="ChEBI" id="CHEBI:15378"/>
        <dbReference type="ChEBI" id="CHEBI:57783"/>
        <dbReference type="ChEBI" id="CHEBI:58349"/>
        <dbReference type="ChEBI" id="CHEBI:58421"/>
        <dbReference type="ChEBI" id="CHEBI:58453"/>
        <dbReference type="EC" id="1.1.1.193"/>
    </reaction>
</comment>